<reference evidence="1 2" key="1">
    <citation type="submission" date="2016-10" db="EMBL/GenBank/DDBJ databases">
        <title>An insight into ecological interactions, comparative genomics and biogeography of Pseudoalteromonas phages.</title>
        <authorList>
            <person name="Lara E."/>
            <person name="Vaque D."/>
            <person name="Sa E.L."/>
            <person name="Salazar G."/>
            <person name="Sanchez P."/>
            <person name="Duhaime M.B."/>
            <person name="Ignacio-Espinoza J."/>
            <person name="Santos F."/>
            <person name="Roux S."/>
            <person name="Anton J."/>
            <person name="Sullivan M.B."/>
            <person name="Acinas S.G."/>
        </authorList>
    </citation>
    <scope>NUCLEOTIDE SEQUENCE [LARGE SCALE GENOMIC DNA]</scope>
    <source>
        <strain evidence="1 2">C5a</strain>
    </source>
</reference>
<accession>A0A1L5C290</accession>
<dbReference type="Proteomes" id="UP000222283">
    <property type="component" value="Segment"/>
</dbReference>
<dbReference type="Pfam" id="PF11112">
    <property type="entry name" value="PyocinActivator"/>
    <property type="match status" value="1"/>
</dbReference>
<gene>
    <name evidence="1" type="ORF">C5a_13</name>
</gene>
<proteinExistence type="predicted"/>
<evidence type="ECO:0000313" key="2">
    <source>
        <dbReference type="Proteomes" id="UP000222283"/>
    </source>
</evidence>
<name>A0A1L5C290_9CAUD</name>
<dbReference type="GO" id="GO:0006355">
    <property type="term" value="P:regulation of DNA-templated transcription"/>
    <property type="evidence" value="ECO:0007669"/>
    <property type="project" value="InterPro"/>
</dbReference>
<dbReference type="EMBL" id="KY045851">
    <property type="protein sequence ID" value="APM00223.1"/>
    <property type="molecule type" value="Genomic_DNA"/>
</dbReference>
<keyword evidence="2" id="KW-1185">Reference proteome</keyword>
<evidence type="ECO:0000313" key="1">
    <source>
        <dbReference type="EMBL" id="APM00223.1"/>
    </source>
</evidence>
<organism evidence="1 2">
    <name type="scientific">Pseudoalteromonas phage C5a</name>
    <dbReference type="NCBI Taxonomy" id="1916107"/>
    <lineage>
        <taxon>Viruses</taxon>
        <taxon>Duplodnaviria</taxon>
        <taxon>Heunggongvirae</taxon>
        <taxon>Uroviricota</taxon>
        <taxon>Caudoviricetes</taxon>
        <taxon>Peduoviridae</taxon>
        <taxon>Catalunyavirus</taxon>
        <taxon>Catalunyavirus C5a</taxon>
    </lineage>
</organism>
<dbReference type="InterPro" id="IPR020518">
    <property type="entry name" value="Tscrpt_reg_PrtN"/>
</dbReference>
<sequence length="84" mass="9479">MNMTFALLAIYNTPAVPLKDICEEYLGLKFKTAEQKAKAAQLPIPTFKIRDSERAPTMVNVNDLGAYLQARYDAAQKEWQSVNN</sequence>
<protein>
    <submittedName>
        <fullName evidence="1">Transcriptional activator</fullName>
    </submittedName>
</protein>